<evidence type="ECO:0000313" key="1">
    <source>
        <dbReference type="EMBL" id="KAI7993295.1"/>
    </source>
</evidence>
<accession>A0ACC0FYY6</accession>
<proteinExistence type="predicted"/>
<evidence type="ECO:0000313" key="2">
    <source>
        <dbReference type="Proteomes" id="UP001060215"/>
    </source>
</evidence>
<dbReference type="Proteomes" id="UP001060215">
    <property type="component" value="Chromosome 12"/>
</dbReference>
<gene>
    <name evidence="1" type="ORF">LOK49_LG11G02476</name>
</gene>
<name>A0ACC0FYY6_9ERIC</name>
<keyword evidence="2" id="KW-1185">Reference proteome</keyword>
<comment type="caution">
    <text evidence="1">The sequence shown here is derived from an EMBL/GenBank/DDBJ whole genome shotgun (WGS) entry which is preliminary data.</text>
</comment>
<sequence>MEVEPPRRVLIFLQFLLKLKDDGDAKTPLTITHLKALLMDMVVGGTDTTSNTVEFALAEMMNKPQVLRKAQQEVETVVGKDNIVEESHIHKLPYLYASGFGDSKWDYSGNDFNYFPFGSGEEFVQDCNGGEDVHVLSLLHLCTLLIGNCPRREIGFGREVWYCVEEEGTSCCNPNAEVISTR</sequence>
<reference evidence="1 2" key="1">
    <citation type="journal article" date="2022" name="Plant J.">
        <title>Chromosome-level genome of Camellia lanceoleosa provides a valuable resource for understanding genome evolution and self-incompatibility.</title>
        <authorList>
            <person name="Gong W."/>
            <person name="Xiao S."/>
            <person name="Wang L."/>
            <person name="Liao Z."/>
            <person name="Chang Y."/>
            <person name="Mo W."/>
            <person name="Hu G."/>
            <person name="Li W."/>
            <person name="Zhao G."/>
            <person name="Zhu H."/>
            <person name="Hu X."/>
            <person name="Ji K."/>
            <person name="Xiang X."/>
            <person name="Song Q."/>
            <person name="Yuan D."/>
            <person name="Jin S."/>
            <person name="Zhang L."/>
        </authorList>
    </citation>
    <scope>NUCLEOTIDE SEQUENCE [LARGE SCALE GENOMIC DNA]</scope>
    <source>
        <strain evidence="1">SQ_2022a</strain>
    </source>
</reference>
<organism evidence="1 2">
    <name type="scientific">Camellia lanceoleosa</name>
    <dbReference type="NCBI Taxonomy" id="1840588"/>
    <lineage>
        <taxon>Eukaryota</taxon>
        <taxon>Viridiplantae</taxon>
        <taxon>Streptophyta</taxon>
        <taxon>Embryophyta</taxon>
        <taxon>Tracheophyta</taxon>
        <taxon>Spermatophyta</taxon>
        <taxon>Magnoliopsida</taxon>
        <taxon>eudicotyledons</taxon>
        <taxon>Gunneridae</taxon>
        <taxon>Pentapetalae</taxon>
        <taxon>asterids</taxon>
        <taxon>Ericales</taxon>
        <taxon>Theaceae</taxon>
        <taxon>Camellia</taxon>
    </lineage>
</organism>
<protein>
    <submittedName>
        <fullName evidence="1">3,9-dihydroxypterocarpan 6A-monooxygenase</fullName>
    </submittedName>
</protein>
<dbReference type="EMBL" id="CM045769">
    <property type="protein sequence ID" value="KAI7993295.1"/>
    <property type="molecule type" value="Genomic_DNA"/>
</dbReference>